<dbReference type="EMBL" id="JADLQX010000049">
    <property type="protein sequence ID" value="MBF6302647.1"/>
    <property type="molecule type" value="Genomic_DNA"/>
</dbReference>
<dbReference type="RefSeq" id="WP_195133827.1">
    <property type="nucleotide sequence ID" value="NZ_JADLQX010000049.1"/>
</dbReference>
<gene>
    <name evidence="1" type="ORF">IU459_34685</name>
</gene>
<reference evidence="1 2" key="1">
    <citation type="submission" date="2020-10" db="EMBL/GenBank/DDBJ databases">
        <title>Identification of Nocardia species via Next-generation sequencing and recognition of intraspecies genetic diversity.</title>
        <authorList>
            <person name="Li P."/>
            <person name="Li P."/>
            <person name="Lu B."/>
        </authorList>
    </citation>
    <scope>NUCLEOTIDE SEQUENCE [LARGE SCALE GENOMIC DNA]</scope>
    <source>
        <strain evidence="1 2">BJ06-0157</strain>
    </source>
</reference>
<proteinExistence type="predicted"/>
<organism evidence="1 2">
    <name type="scientific">Nocardia amamiensis</name>
    <dbReference type="NCBI Taxonomy" id="404578"/>
    <lineage>
        <taxon>Bacteria</taxon>
        <taxon>Bacillati</taxon>
        <taxon>Actinomycetota</taxon>
        <taxon>Actinomycetes</taxon>
        <taxon>Mycobacteriales</taxon>
        <taxon>Nocardiaceae</taxon>
        <taxon>Nocardia</taxon>
    </lineage>
</organism>
<comment type="caution">
    <text evidence="1">The sequence shown here is derived from an EMBL/GenBank/DDBJ whole genome shotgun (WGS) entry which is preliminary data.</text>
</comment>
<evidence type="ECO:0000313" key="2">
    <source>
        <dbReference type="Proteomes" id="UP000702209"/>
    </source>
</evidence>
<dbReference type="Proteomes" id="UP000702209">
    <property type="component" value="Unassembled WGS sequence"/>
</dbReference>
<sequence>MRSPEQLKTQWLAEVEYRFARPEMYARSGSEMELVARTRLRDLCYLDDRDIEYEQVEDVLRGFGKLGVHGPFAAIFGEQRRCTAEVASVYAELYHRLGYLALKRLLGPAEWTPLTRLREWVADRDVRRSEVEAAFGEPSLRVGKRVLCYATADGGPWVFFDCWEELSPRYVPGKGRFDGRREIDPLVRDIRTPAAGFADGLILTLYGKVLRWGPGWWIHHPSETASEEQKAIAGQLRQIDSADPSQGPR</sequence>
<accession>A0ABS0D1D7</accession>
<name>A0ABS0D1D7_9NOCA</name>
<evidence type="ECO:0000313" key="1">
    <source>
        <dbReference type="EMBL" id="MBF6302647.1"/>
    </source>
</evidence>
<keyword evidence="2" id="KW-1185">Reference proteome</keyword>
<protein>
    <submittedName>
        <fullName evidence="1">Uncharacterized protein</fullName>
    </submittedName>
</protein>